<organism evidence="8 9">
    <name type="scientific">Rhizophagus clarus</name>
    <dbReference type="NCBI Taxonomy" id="94130"/>
    <lineage>
        <taxon>Eukaryota</taxon>
        <taxon>Fungi</taxon>
        <taxon>Fungi incertae sedis</taxon>
        <taxon>Mucoromycota</taxon>
        <taxon>Glomeromycotina</taxon>
        <taxon>Glomeromycetes</taxon>
        <taxon>Glomerales</taxon>
        <taxon>Glomeraceae</taxon>
        <taxon>Rhizophagus</taxon>
    </lineage>
</organism>
<dbReference type="GO" id="GO:0098703">
    <property type="term" value="P:calcium ion import across plasma membrane"/>
    <property type="evidence" value="ECO:0007669"/>
    <property type="project" value="TreeGrafter"/>
</dbReference>
<evidence type="ECO:0000259" key="7">
    <source>
        <dbReference type="Pfam" id="PF00520"/>
    </source>
</evidence>
<feature type="transmembrane region" description="Helical" evidence="6">
    <location>
        <begin position="900"/>
        <end position="923"/>
    </location>
</feature>
<dbReference type="SUPFAM" id="SSF50978">
    <property type="entry name" value="WD40 repeat-like"/>
    <property type="match status" value="1"/>
</dbReference>
<dbReference type="OrthoDB" id="2352140at2759"/>
<dbReference type="Pfam" id="PF00520">
    <property type="entry name" value="Ion_trans"/>
    <property type="match status" value="1"/>
</dbReference>
<comment type="caution">
    <text evidence="8">The sequence shown here is derived from an EMBL/GenBank/DDBJ whole genome shotgun (WGS) entry which is preliminary data.</text>
</comment>
<keyword evidence="5 6" id="KW-0472">Membrane</keyword>
<feature type="domain" description="Ion transport" evidence="7">
    <location>
        <begin position="676"/>
        <end position="933"/>
    </location>
</feature>
<dbReference type="InterPro" id="IPR036322">
    <property type="entry name" value="WD40_repeat_dom_sf"/>
</dbReference>
<evidence type="ECO:0000313" key="9">
    <source>
        <dbReference type="Proteomes" id="UP000615446"/>
    </source>
</evidence>
<dbReference type="InterPro" id="IPR024862">
    <property type="entry name" value="TRPV"/>
</dbReference>
<dbReference type="Gene3D" id="1.10.287.70">
    <property type="match status" value="1"/>
</dbReference>
<feature type="transmembrane region" description="Helical" evidence="6">
    <location>
        <begin position="670"/>
        <end position="689"/>
    </location>
</feature>
<evidence type="ECO:0000256" key="3">
    <source>
        <dbReference type="ARBA" id="ARBA00022737"/>
    </source>
</evidence>
<accession>A0A8H3R1H3</accession>
<name>A0A8H3R1H3_9GLOM</name>
<keyword evidence="4 6" id="KW-1133">Transmembrane helix</keyword>
<keyword evidence="2 6" id="KW-0812">Transmembrane</keyword>
<comment type="subcellular location">
    <subcellularLocation>
        <location evidence="1">Membrane</location>
        <topology evidence="1">Multi-pass membrane protein</topology>
    </subcellularLocation>
</comment>
<evidence type="ECO:0000256" key="4">
    <source>
        <dbReference type="ARBA" id="ARBA00022989"/>
    </source>
</evidence>
<gene>
    <name evidence="8" type="ORF">RCL2_002688500</name>
</gene>
<dbReference type="InterPro" id="IPR015943">
    <property type="entry name" value="WD40/YVTN_repeat-like_dom_sf"/>
</dbReference>
<evidence type="ECO:0000313" key="8">
    <source>
        <dbReference type="EMBL" id="GET00431.1"/>
    </source>
</evidence>
<feature type="transmembrane region" description="Helical" evidence="6">
    <location>
        <begin position="701"/>
        <end position="719"/>
    </location>
</feature>
<dbReference type="Proteomes" id="UP000615446">
    <property type="component" value="Unassembled WGS sequence"/>
</dbReference>
<feature type="transmembrane region" description="Helical" evidence="6">
    <location>
        <begin position="801"/>
        <end position="822"/>
    </location>
</feature>
<feature type="transmembrane region" description="Helical" evidence="6">
    <location>
        <begin position="284"/>
        <end position="303"/>
    </location>
</feature>
<dbReference type="PANTHER" id="PTHR10582">
    <property type="entry name" value="TRANSIENT RECEPTOR POTENTIAL ION CHANNEL PROTEIN"/>
    <property type="match status" value="1"/>
</dbReference>
<dbReference type="InterPro" id="IPR005821">
    <property type="entry name" value="Ion_trans_dom"/>
</dbReference>
<dbReference type="AlphaFoldDB" id="A0A8H3R1H3"/>
<protein>
    <recommendedName>
        <fullName evidence="7">Ion transport domain-containing protein</fullName>
    </recommendedName>
</protein>
<sequence length="1051" mass="123631">MSDAATIEIEIDNNYNDNDEIIIDDTGNDKIDIDHDIDKLVKPHHYNRPITLIEISPNGKYLVTYSRDDNSIVGWNVQDKDDSPIELDKRFPLVYEIKKLCVSDDKQLVCLGGEPINDTIKGIYDMKYDYKKIDLDYDINHYFDCIFNLKGEFVLYDFNDGKIFIYTTQTENNKWKCKKIYKIPRDSKVIGISKYDKLYLSSDNSIYEWDFITEKIIKMNNRNGMIYERSKFYSDRIYKLHQISEFCNNKIIFINFENKITIYSNELEIPVVSLDINSELYTQLVYIFIHLIGLNSLLYPLLINSKQYWKEHILKDKGQLSEHQLRSFLNNVQTSKYVLGILDGNIWKFKLNEILAGMNLPYENSNEIIENWYLYDDFNDFKEIFSACHHLNIHLLSLNMEDVSAVFQIAKHGQRIELNHNLTKWKIYCESNLNIKLEVFKKINANISWDKCDECDLACTRVEKLNQSDNVHRVILLINIKFLDGNNIVLLTTVGLFIYHLNENDKSISLNYYYHMDIQSTNYKKIFLGSTLPLPNYKSFKLCDGWVSDIKNNKHSLLKYGVALLTFGIKEHKLDLVEDIYKECMFHFEEDLENNMIFLSIITSIMRLLNEFYPEYTSRYSLDTIMITDSFYKLIMPQSSPFVKIISKDIYETWNGETLINFKWNKYGKYYYTIIWFGFIVLLGCFTAAATIPQEYIDDNIQKQLLIASIILGFIHLSFKVRQFIYNPIKWVNNFWNIFDLIAFLFPIYTSIHWLQTNDRNIQFLSFSCLFLDIKFLLFLRVYESFGVYFAIIISVGKQAASFLVVLFIIIISFAHTFYILLSPEPTDDHDPNNPWNIAPVYHRIFENGTIDPNPYLIQPPGKNTNMFIDFGTAVFAIYQFLTGDSSALSNWTYKDNPSLVILIVFFSFLTIVYLMNLLVGLLGNAIEKDNNRVTYLVQKAEVLAEIELFYLLPHQRRWKTWFPDIIYYYADVDKTRQKVKEMIKEGEWNINEFSELKLELLKVLGIQHNSHNPVDEATLHKVLKETPLVDEATLRRVLEEILVSQKQSSH</sequence>
<evidence type="ECO:0000256" key="5">
    <source>
        <dbReference type="ARBA" id="ARBA00023136"/>
    </source>
</evidence>
<dbReference type="GO" id="GO:0005886">
    <property type="term" value="C:plasma membrane"/>
    <property type="evidence" value="ECO:0007669"/>
    <property type="project" value="TreeGrafter"/>
</dbReference>
<dbReference type="EMBL" id="BLAL01000285">
    <property type="protein sequence ID" value="GET00431.1"/>
    <property type="molecule type" value="Genomic_DNA"/>
</dbReference>
<proteinExistence type="predicted"/>
<dbReference type="Gene3D" id="2.130.10.10">
    <property type="entry name" value="YVTN repeat-like/Quinoprotein amine dehydrogenase"/>
    <property type="match status" value="1"/>
</dbReference>
<evidence type="ECO:0000256" key="2">
    <source>
        <dbReference type="ARBA" id="ARBA00022692"/>
    </source>
</evidence>
<feature type="transmembrane region" description="Helical" evidence="6">
    <location>
        <begin position="731"/>
        <end position="750"/>
    </location>
</feature>
<reference evidence="8" key="1">
    <citation type="submission" date="2019-10" db="EMBL/GenBank/DDBJ databases">
        <title>Conservation and host-specific expression of non-tandemly repeated heterogenous ribosome RNA gene in arbuscular mycorrhizal fungi.</title>
        <authorList>
            <person name="Maeda T."/>
            <person name="Kobayashi Y."/>
            <person name="Nakagawa T."/>
            <person name="Ezawa T."/>
            <person name="Yamaguchi K."/>
            <person name="Bino T."/>
            <person name="Nishimoto Y."/>
            <person name="Shigenobu S."/>
            <person name="Kawaguchi M."/>
        </authorList>
    </citation>
    <scope>NUCLEOTIDE SEQUENCE</scope>
    <source>
        <strain evidence="8">HR1</strain>
    </source>
</reference>
<evidence type="ECO:0000256" key="1">
    <source>
        <dbReference type="ARBA" id="ARBA00004141"/>
    </source>
</evidence>
<dbReference type="SUPFAM" id="SSF81324">
    <property type="entry name" value="Voltage-gated potassium channels"/>
    <property type="match status" value="1"/>
</dbReference>
<evidence type="ECO:0000256" key="6">
    <source>
        <dbReference type="SAM" id="Phobius"/>
    </source>
</evidence>
<keyword evidence="3" id="KW-0677">Repeat</keyword>
<dbReference type="PANTHER" id="PTHR10582:SF2">
    <property type="entry name" value="INACTIVE"/>
    <property type="match status" value="1"/>
</dbReference>
<dbReference type="GO" id="GO:0005216">
    <property type="term" value="F:monoatomic ion channel activity"/>
    <property type="evidence" value="ECO:0007669"/>
    <property type="project" value="InterPro"/>
</dbReference>